<gene>
    <name evidence="1" type="ORF">LCGC14_2505240</name>
</gene>
<protein>
    <submittedName>
        <fullName evidence="1">Uncharacterized protein</fullName>
    </submittedName>
</protein>
<sequence length="423" mass="46130">MPASNVVQPFKYSVPDPFVLPILEEVRQSVFSGALDSLNDQLPRDLIRRESLHMDSVTLEEIMFNVSDENNARNNTKIVWRTYKTSGSGWIVKNTFDDPKKTGINLAGQAVEVFPLIVDQIQTEIETLVADTKFPDSLGNLFGRTLANNTTVYGGSRFNNTTKLPTSVTLHVGASGTVTVDPLTEAQAGRWPFDASLIGTMVPIMGVSATDPTIQNANISATVVGSQIVASDPNFPQSPYGDLGGDNTNIPGVDVGMSGINRTVYNRVQKNAIGSNNKDVVDPDMGYGYLTGHSMMIEQLRYQPPQIETFPNTRSVTDYASNVFSNTTPNLPWVLSLPVETQITQNWGQWLIKGNAGVTANGAFIRAYQNPSAQAGSLTQCPFAVFFPPQTVNCSCFTSDGSYFLWARQPENPGDLPLVWNSM</sequence>
<proteinExistence type="predicted"/>
<dbReference type="AlphaFoldDB" id="A0A0F9B1E2"/>
<organism evidence="1">
    <name type="scientific">marine sediment metagenome</name>
    <dbReference type="NCBI Taxonomy" id="412755"/>
    <lineage>
        <taxon>unclassified sequences</taxon>
        <taxon>metagenomes</taxon>
        <taxon>ecological metagenomes</taxon>
    </lineage>
</organism>
<comment type="caution">
    <text evidence="1">The sequence shown here is derived from an EMBL/GenBank/DDBJ whole genome shotgun (WGS) entry which is preliminary data.</text>
</comment>
<dbReference type="EMBL" id="LAZR01040053">
    <property type="protein sequence ID" value="KKL15475.1"/>
    <property type="molecule type" value="Genomic_DNA"/>
</dbReference>
<reference evidence="1" key="1">
    <citation type="journal article" date="2015" name="Nature">
        <title>Complex archaea that bridge the gap between prokaryotes and eukaryotes.</title>
        <authorList>
            <person name="Spang A."/>
            <person name="Saw J.H."/>
            <person name="Jorgensen S.L."/>
            <person name="Zaremba-Niedzwiedzka K."/>
            <person name="Martijn J."/>
            <person name="Lind A.E."/>
            <person name="van Eijk R."/>
            <person name="Schleper C."/>
            <person name="Guy L."/>
            <person name="Ettema T.J."/>
        </authorList>
    </citation>
    <scope>NUCLEOTIDE SEQUENCE</scope>
</reference>
<feature type="non-terminal residue" evidence="1">
    <location>
        <position position="423"/>
    </location>
</feature>
<accession>A0A0F9B1E2</accession>
<evidence type="ECO:0000313" key="1">
    <source>
        <dbReference type="EMBL" id="KKL15475.1"/>
    </source>
</evidence>
<name>A0A0F9B1E2_9ZZZZ</name>